<organism evidence="1 2">
    <name type="scientific">Halapricum desulfuricans</name>
    <dbReference type="NCBI Taxonomy" id="2841257"/>
    <lineage>
        <taxon>Archaea</taxon>
        <taxon>Methanobacteriati</taxon>
        <taxon>Methanobacteriota</taxon>
        <taxon>Stenosarchaea group</taxon>
        <taxon>Halobacteria</taxon>
        <taxon>Halobacteriales</taxon>
        <taxon>Haloarculaceae</taxon>
        <taxon>Halapricum</taxon>
    </lineage>
</organism>
<evidence type="ECO:0000313" key="2">
    <source>
        <dbReference type="Proteomes" id="UP000663292"/>
    </source>
</evidence>
<dbReference type="EMBL" id="CP064791">
    <property type="protein sequence ID" value="QSG15193.1"/>
    <property type="molecule type" value="Genomic_DNA"/>
</dbReference>
<evidence type="ECO:0000313" key="1">
    <source>
        <dbReference type="EMBL" id="QSG15193.1"/>
    </source>
</evidence>
<dbReference type="Proteomes" id="UP000663292">
    <property type="component" value="Chromosome"/>
</dbReference>
<proteinExistence type="predicted"/>
<sequence length="114" mass="12781">MPNRMGREAYRLTESIAGFPEGEVLDVTARFGDWHIYDMELEPRRETATTPSKLVVSEADVGFSEAEILDETARIGDWHEYELAFEPGASERDEPAALTMDDLETVAERVEASS</sequence>
<keyword evidence="2" id="KW-1185">Reference proteome</keyword>
<dbReference type="AlphaFoldDB" id="A0A897NWR7"/>
<gene>
    <name evidence="1" type="ORF">HSEST_1670</name>
</gene>
<reference evidence="1 2" key="1">
    <citation type="submission" date="2020-11" db="EMBL/GenBank/DDBJ databases">
        <title>Carbohydrate-dependent, anaerobic sulfur respiration: A novel catabolism in halophilic archaea.</title>
        <authorList>
            <person name="Sorokin D.Y."/>
            <person name="Messina E."/>
            <person name="Smedile F."/>
            <person name="La Cono V."/>
            <person name="Hallsworth J.E."/>
            <person name="Yakimov M.M."/>
        </authorList>
    </citation>
    <scope>NUCLEOTIDE SEQUENCE [LARGE SCALE GENOMIC DNA]</scope>
    <source>
        <strain evidence="1 2">HSR-Est</strain>
    </source>
</reference>
<protein>
    <submittedName>
        <fullName evidence="1">Uncharacterized protein</fullName>
    </submittedName>
</protein>
<accession>A0A897NWR7</accession>
<name>A0A897NWR7_9EURY</name>